<comment type="caution">
    <text evidence="1">The sequence shown here is derived from an EMBL/GenBank/DDBJ whole genome shotgun (WGS) entry which is preliminary data.</text>
</comment>
<gene>
    <name evidence="1" type="ORF">DVS81_10715</name>
</gene>
<name>A0A369XNR2_9PROT</name>
<evidence type="ECO:0000313" key="1">
    <source>
        <dbReference type="EMBL" id="RDE50516.1"/>
    </source>
</evidence>
<dbReference type="Proteomes" id="UP000253831">
    <property type="component" value="Unassembled WGS sequence"/>
</dbReference>
<proteinExistence type="predicted"/>
<reference evidence="1 2" key="1">
    <citation type="submission" date="2018-05" db="EMBL/GenBank/DDBJ databases">
        <title>Integrated omic analyses show evidence that a Ca. Accumulibacter phosphatis strain performs denitrification under micro-aerobic conditions.</title>
        <authorList>
            <person name="Camejo P.Y."/>
            <person name="Katherine M.D."/>
            <person name="Daniel N.R."/>
        </authorList>
    </citation>
    <scope>NUCLEOTIDE SEQUENCE [LARGE SCALE GENOMIC DNA]</scope>
    <source>
        <strain evidence="1">UW-LDO-IC</strain>
    </source>
</reference>
<dbReference type="AlphaFoldDB" id="A0A369XNR2"/>
<protein>
    <submittedName>
        <fullName evidence="1">Uncharacterized protein</fullName>
    </submittedName>
</protein>
<evidence type="ECO:0000313" key="2">
    <source>
        <dbReference type="Proteomes" id="UP000253831"/>
    </source>
</evidence>
<accession>A0A369XNR2</accession>
<dbReference type="EMBL" id="QPGA01000018">
    <property type="protein sequence ID" value="RDE50516.1"/>
    <property type="molecule type" value="Genomic_DNA"/>
</dbReference>
<sequence length="243" mass="27109">MRYQTPIEIATERAAKGLREDIGNGVPYRTAALLMPTAQEAALRRLAQGIAASEYSCFVREDSAYHPLPSDHLLFAQVSAFLDNRGSPVCIVEKRVDLRGYRGRMERGQQVVFAGMPAYVGPEPDERDYRVEIMLEWQRDIYLEADDSGDPVRRALPAVDAGDHTAESQSVVDLRVGFIEKLAAAFGVEGEVPDKVKRDLRTICCNHLAKEPFVFTTRTFDKAWGQAKNIRCHNPAGSKSPEK</sequence>
<organism evidence="1 2">
    <name type="scientific">Candidatus Accumulibacter meliphilus</name>
    <dbReference type="NCBI Taxonomy" id="2211374"/>
    <lineage>
        <taxon>Bacteria</taxon>
        <taxon>Pseudomonadati</taxon>
        <taxon>Pseudomonadota</taxon>
        <taxon>Betaproteobacteria</taxon>
        <taxon>Candidatus Accumulibacter</taxon>
    </lineage>
</organism>